<gene>
    <name evidence="1" type="ordered locus">TUZN_1719</name>
</gene>
<dbReference type="eggNOG" id="arCOG05489">
    <property type="taxonomic scope" value="Archaea"/>
</dbReference>
<reference key="2">
    <citation type="submission" date="2011-03" db="EMBL/GenBank/DDBJ databases">
        <title>Complete genome sequence of the thermoacidophilic crenarchaeon Thermoproteus uzoniensis 768-20.</title>
        <authorList>
            <person name="Mardanov A.V."/>
            <person name="Gumerov V.M."/>
            <person name="Beletsky A.V."/>
            <person name="Prokofeva M.I."/>
            <person name="Bonch-Osmolovskaya E.A."/>
            <person name="Ravin N.V."/>
            <person name="Skryabin K.G."/>
        </authorList>
    </citation>
    <scope>NUCLEOTIDE SEQUENCE</scope>
    <source>
        <strain>768-20</strain>
    </source>
</reference>
<protein>
    <submittedName>
        <fullName evidence="1">Uncharacterized protein</fullName>
    </submittedName>
</protein>
<proteinExistence type="predicted"/>
<reference evidence="1 2" key="1">
    <citation type="journal article" date="2011" name="J. Bacteriol.">
        <title>Complete genome sequence of the thermoacidophilic crenarchaeon Thermoproteus uzoniensis 768-20.</title>
        <authorList>
            <person name="Mardanov A.V."/>
            <person name="Gumerov V.M."/>
            <person name="Beletsky A.V."/>
            <person name="Prokofeva M.I."/>
            <person name="Bonch-Osmolovskaya E.A."/>
            <person name="Ravin N.V."/>
            <person name="Skryabin K.G."/>
        </authorList>
    </citation>
    <scope>NUCLEOTIDE SEQUENCE [LARGE SCALE GENOMIC DNA]</scope>
    <source>
        <strain evidence="1 2">768-20</strain>
    </source>
</reference>
<dbReference type="AlphaFoldDB" id="F2L3E2"/>
<accession>F2L3E2</accession>
<dbReference type="HOGENOM" id="CLU_1412424_0_0_2"/>
<dbReference type="OrthoDB" id="36293at2157"/>
<organism evidence="1 2">
    <name type="scientific">Thermoproteus uzoniensis (strain 768-20)</name>
    <dbReference type="NCBI Taxonomy" id="999630"/>
    <lineage>
        <taxon>Archaea</taxon>
        <taxon>Thermoproteota</taxon>
        <taxon>Thermoprotei</taxon>
        <taxon>Thermoproteales</taxon>
        <taxon>Thermoproteaceae</taxon>
        <taxon>Thermoproteus</taxon>
    </lineage>
</organism>
<evidence type="ECO:0000313" key="1">
    <source>
        <dbReference type="EMBL" id="AEA13181.1"/>
    </source>
</evidence>
<dbReference type="EMBL" id="CP002590">
    <property type="protein sequence ID" value="AEA13181.1"/>
    <property type="molecule type" value="Genomic_DNA"/>
</dbReference>
<dbReference type="RefSeq" id="WP_013680516.1">
    <property type="nucleotide sequence ID" value="NC_015315.1"/>
</dbReference>
<dbReference type="GeneID" id="10361234"/>
<keyword evidence="2" id="KW-1185">Reference proteome</keyword>
<evidence type="ECO:0000313" key="2">
    <source>
        <dbReference type="Proteomes" id="UP000008138"/>
    </source>
</evidence>
<dbReference type="KEGG" id="tuz:TUZN_1719"/>
<name>F2L3E2_THEU7</name>
<dbReference type="Proteomes" id="UP000008138">
    <property type="component" value="Chromosome"/>
</dbReference>
<sequence length="168" mass="19325">MSEDVRPIFARAFFNMDPLGSVSQYMVFYYRDPKAYYAGLSREALKRELEAVKRNMQSFLDEEAISINGRRVEARVIHVDIGLIAIDLPYITFLIKFRGELRRGLNVYEDVYEEEVAEYPYEFLWSLPGRVVRAAMAGDVRIHGSLLSVRVPAGTKVGGRESIEFYID</sequence>